<dbReference type="FunFam" id="3.40.30.10:FF:000001">
    <property type="entry name" value="Thioredoxin"/>
    <property type="match status" value="1"/>
</dbReference>
<keyword evidence="3" id="KW-0249">Electron transport</keyword>
<evidence type="ECO:0000256" key="5">
    <source>
        <dbReference type="ARBA" id="ARBA00023284"/>
    </source>
</evidence>
<dbReference type="PRINTS" id="PR00421">
    <property type="entry name" value="THIOREDOXIN"/>
</dbReference>
<feature type="disulfide bond" description="Redox-active" evidence="9">
    <location>
        <begin position="31"/>
        <end position="34"/>
    </location>
</feature>
<dbReference type="InterPro" id="IPR013766">
    <property type="entry name" value="Thioredoxin_domain"/>
</dbReference>
<keyword evidence="4 9" id="KW-1015">Disulfide bond</keyword>
<dbReference type="OrthoDB" id="9790390at2"/>
<protein>
    <recommendedName>
        <fullName evidence="6 7">Thioredoxin</fullName>
    </recommendedName>
</protein>
<feature type="site" description="Contributes to redox potential value" evidence="8">
    <location>
        <position position="32"/>
    </location>
</feature>
<dbReference type="PANTHER" id="PTHR45663:SF11">
    <property type="entry name" value="GEO12009P1"/>
    <property type="match status" value="1"/>
</dbReference>
<dbReference type="PIRSF" id="PIRSF000077">
    <property type="entry name" value="Thioredoxin"/>
    <property type="match status" value="1"/>
</dbReference>
<dbReference type="GO" id="GO:0045454">
    <property type="term" value="P:cell redox homeostasis"/>
    <property type="evidence" value="ECO:0007669"/>
    <property type="project" value="TreeGrafter"/>
</dbReference>
<dbReference type="Proteomes" id="UP000240708">
    <property type="component" value="Unassembled WGS sequence"/>
</dbReference>
<dbReference type="InterPro" id="IPR017937">
    <property type="entry name" value="Thioredoxin_CS"/>
</dbReference>
<evidence type="ECO:0000256" key="3">
    <source>
        <dbReference type="ARBA" id="ARBA00022982"/>
    </source>
</evidence>
<organism evidence="11 12">
    <name type="scientific">Cecembia rubra</name>
    <dbReference type="NCBI Taxonomy" id="1485585"/>
    <lineage>
        <taxon>Bacteria</taxon>
        <taxon>Pseudomonadati</taxon>
        <taxon>Bacteroidota</taxon>
        <taxon>Cytophagia</taxon>
        <taxon>Cytophagales</taxon>
        <taxon>Cyclobacteriaceae</taxon>
        <taxon>Cecembia</taxon>
    </lineage>
</organism>
<dbReference type="NCBIfam" id="TIGR01068">
    <property type="entry name" value="thioredoxin"/>
    <property type="match status" value="1"/>
</dbReference>
<evidence type="ECO:0000256" key="8">
    <source>
        <dbReference type="PIRSR" id="PIRSR000077-1"/>
    </source>
</evidence>
<dbReference type="SUPFAM" id="SSF52833">
    <property type="entry name" value="Thioredoxin-like"/>
    <property type="match status" value="1"/>
</dbReference>
<comment type="caution">
    <text evidence="11">The sequence shown here is derived from an EMBL/GenBank/DDBJ whole genome shotgun (WGS) entry which is preliminary data.</text>
</comment>
<feature type="domain" description="Thioredoxin" evidence="10">
    <location>
        <begin position="1"/>
        <end position="106"/>
    </location>
</feature>
<keyword evidence="12" id="KW-1185">Reference proteome</keyword>
<evidence type="ECO:0000256" key="9">
    <source>
        <dbReference type="PIRSR" id="PIRSR000077-4"/>
    </source>
</evidence>
<sequence length="106" mass="11301">MAKAIEITDANFEEILKSDKPVLVDFWAEWCGPCKMIGPIVEELAGDYEGKAVVGKVDVDSNPAVASALGIRSIPTLMFFKGGQIVDKQVGAVPKAILAQKLDAVL</sequence>
<feature type="site" description="Contributes to redox potential value" evidence="8">
    <location>
        <position position="33"/>
    </location>
</feature>
<comment type="similarity">
    <text evidence="1 7">Belongs to the thioredoxin family.</text>
</comment>
<accession>A0A2P8E8K8</accession>
<reference evidence="11 12" key="1">
    <citation type="submission" date="2018-03" db="EMBL/GenBank/DDBJ databases">
        <title>Genomic Encyclopedia of Archaeal and Bacterial Type Strains, Phase II (KMG-II): from individual species to whole genera.</title>
        <authorList>
            <person name="Goeker M."/>
        </authorList>
    </citation>
    <scope>NUCLEOTIDE SEQUENCE [LARGE SCALE GENOMIC DNA]</scope>
    <source>
        <strain evidence="11 12">DSM 28057</strain>
    </source>
</reference>
<feature type="site" description="Deprotonates C-terminal active site Cys" evidence="8">
    <location>
        <position position="25"/>
    </location>
</feature>
<dbReference type="GO" id="GO:0005829">
    <property type="term" value="C:cytosol"/>
    <property type="evidence" value="ECO:0007669"/>
    <property type="project" value="TreeGrafter"/>
</dbReference>
<dbReference type="RefSeq" id="WP_106566830.1">
    <property type="nucleotide sequence ID" value="NZ_JAUVYL010000004.1"/>
</dbReference>
<feature type="active site" description="Nucleophile" evidence="8">
    <location>
        <position position="34"/>
    </location>
</feature>
<name>A0A2P8E8K8_9BACT</name>
<evidence type="ECO:0000256" key="6">
    <source>
        <dbReference type="NCBIfam" id="TIGR01068"/>
    </source>
</evidence>
<gene>
    <name evidence="11" type="ORF">CLV48_103309</name>
</gene>
<feature type="active site" description="Nucleophile" evidence="8">
    <location>
        <position position="31"/>
    </location>
</feature>
<dbReference type="EMBL" id="PYGF01000003">
    <property type="protein sequence ID" value="PSL05794.1"/>
    <property type="molecule type" value="Genomic_DNA"/>
</dbReference>
<dbReference type="AlphaFoldDB" id="A0A2P8E8K8"/>
<dbReference type="PROSITE" id="PS00194">
    <property type="entry name" value="THIOREDOXIN_1"/>
    <property type="match status" value="1"/>
</dbReference>
<evidence type="ECO:0000313" key="11">
    <source>
        <dbReference type="EMBL" id="PSL05794.1"/>
    </source>
</evidence>
<dbReference type="Pfam" id="PF00085">
    <property type="entry name" value="Thioredoxin"/>
    <property type="match status" value="1"/>
</dbReference>
<dbReference type="InterPro" id="IPR036249">
    <property type="entry name" value="Thioredoxin-like_sf"/>
</dbReference>
<dbReference type="Gene3D" id="3.40.30.10">
    <property type="entry name" value="Glutaredoxin"/>
    <property type="match status" value="1"/>
</dbReference>
<dbReference type="GO" id="GO:0015035">
    <property type="term" value="F:protein-disulfide reductase activity"/>
    <property type="evidence" value="ECO:0007669"/>
    <property type="project" value="UniProtKB-UniRule"/>
</dbReference>
<evidence type="ECO:0000256" key="7">
    <source>
        <dbReference type="PIRNR" id="PIRNR000077"/>
    </source>
</evidence>
<keyword evidence="5 9" id="KW-0676">Redox-active center</keyword>
<keyword evidence="2" id="KW-0813">Transport</keyword>
<dbReference type="PANTHER" id="PTHR45663">
    <property type="entry name" value="GEO12009P1"/>
    <property type="match status" value="1"/>
</dbReference>
<dbReference type="InterPro" id="IPR005746">
    <property type="entry name" value="Thioredoxin"/>
</dbReference>
<dbReference type="PROSITE" id="PS51352">
    <property type="entry name" value="THIOREDOXIN_2"/>
    <property type="match status" value="1"/>
</dbReference>
<evidence type="ECO:0000313" key="12">
    <source>
        <dbReference type="Proteomes" id="UP000240708"/>
    </source>
</evidence>
<evidence type="ECO:0000256" key="1">
    <source>
        <dbReference type="ARBA" id="ARBA00008987"/>
    </source>
</evidence>
<proteinExistence type="inferred from homology"/>
<evidence type="ECO:0000256" key="4">
    <source>
        <dbReference type="ARBA" id="ARBA00023157"/>
    </source>
</evidence>
<evidence type="ECO:0000259" key="10">
    <source>
        <dbReference type="PROSITE" id="PS51352"/>
    </source>
</evidence>
<evidence type="ECO:0000256" key="2">
    <source>
        <dbReference type="ARBA" id="ARBA00022448"/>
    </source>
</evidence>
<dbReference type="CDD" id="cd02947">
    <property type="entry name" value="TRX_family"/>
    <property type="match status" value="1"/>
</dbReference>